<keyword evidence="2" id="KW-0812">Transmembrane</keyword>
<feature type="transmembrane region" description="Helical" evidence="2">
    <location>
        <begin position="12"/>
        <end position="29"/>
    </location>
</feature>
<reference evidence="3 4" key="1">
    <citation type="submission" date="2022-03" db="EMBL/GenBank/DDBJ databases">
        <authorList>
            <person name="Brunel B."/>
        </authorList>
    </citation>
    <scope>NUCLEOTIDE SEQUENCE [LARGE SCALE GENOMIC DNA]</scope>
    <source>
        <strain evidence="3">STM5069sample</strain>
    </source>
</reference>
<dbReference type="Proteomes" id="UP001153050">
    <property type="component" value="Unassembled WGS sequence"/>
</dbReference>
<comment type="caution">
    <text evidence="3">The sequence shown here is derived from an EMBL/GenBank/DDBJ whole genome shotgun (WGS) entry which is preliminary data.</text>
</comment>
<organism evidence="3 4">
    <name type="scientific">Mesorhizobium escarrei</name>
    <dbReference type="NCBI Taxonomy" id="666018"/>
    <lineage>
        <taxon>Bacteria</taxon>
        <taxon>Pseudomonadati</taxon>
        <taxon>Pseudomonadota</taxon>
        <taxon>Alphaproteobacteria</taxon>
        <taxon>Hyphomicrobiales</taxon>
        <taxon>Phyllobacteriaceae</taxon>
        <taxon>Mesorhizobium</taxon>
    </lineage>
</organism>
<accession>A0ABM9DRD3</accession>
<evidence type="ECO:0000256" key="1">
    <source>
        <dbReference type="SAM" id="MobiDB-lite"/>
    </source>
</evidence>
<feature type="compositionally biased region" description="Polar residues" evidence="1">
    <location>
        <begin position="61"/>
        <end position="75"/>
    </location>
</feature>
<sequence>MSNNHSHRAGAYYWLAPLIGAFLAIALLGEPLTVRLLLAGVLMGVGLLLHLAASRAGASWPSPTSAARATSRPSG</sequence>
<gene>
    <name evidence="3" type="ORF">MES5069_220069</name>
</gene>
<name>A0ABM9DRD3_9HYPH</name>
<dbReference type="EMBL" id="CAKXZT010000116">
    <property type="protein sequence ID" value="CAH2399251.1"/>
    <property type="molecule type" value="Genomic_DNA"/>
</dbReference>
<dbReference type="SUPFAM" id="SSF103481">
    <property type="entry name" value="Multidrug resistance efflux transporter EmrE"/>
    <property type="match status" value="1"/>
</dbReference>
<dbReference type="InterPro" id="IPR037185">
    <property type="entry name" value="EmrE-like"/>
</dbReference>
<evidence type="ECO:0000256" key="2">
    <source>
        <dbReference type="SAM" id="Phobius"/>
    </source>
</evidence>
<keyword evidence="2" id="KW-1133">Transmembrane helix</keyword>
<protein>
    <recommendedName>
        <fullName evidence="5">EamA domain-containing protein</fullName>
    </recommendedName>
</protein>
<keyword evidence="2" id="KW-0472">Membrane</keyword>
<keyword evidence="4" id="KW-1185">Reference proteome</keyword>
<feature type="transmembrane region" description="Helical" evidence="2">
    <location>
        <begin position="36"/>
        <end position="53"/>
    </location>
</feature>
<evidence type="ECO:0000313" key="3">
    <source>
        <dbReference type="EMBL" id="CAH2399251.1"/>
    </source>
</evidence>
<evidence type="ECO:0008006" key="5">
    <source>
        <dbReference type="Google" id="ProtNLM"/>
    </source>
</evidence>
<feature type="region of interest" description="Disordered" evidence="1">
    <location>
        <begin position="55"/>
        <end position="75"/>
    </location>
</feature>
<proteinExistence type="predicted"/>
<evidence type="ECO:0000313" key="4">
    <source>
        <dbReference type="Proteomes" id="UP001153050"/>
    </source>
</evidence>